<dbReference type="Proteomes" id="UP000276254">
    <property type="component" value="Plasmid unnamed1"/>
</dbReference>
<dbReference type="SUPFAM" id="SSF54427">
    <property type="entry name" value="NTF2-like"/>
    <property type="match status" value="1"/>
</dbReference>
<dbReference type="Pfam" id="PF13577">
    <property type="entry name" value="SnoaL_4"/>
    <property type="match status" value="1"/>
</dbReference>
<keyword evidence="3" id="KW-1185">Reference proteome</keyword>
<dbReference type="OrthoDB" id="2860904at2"/>
<gene>
    <name evidence="2" type="ORF">D3Y57_02330</name>
</gene>
<evidence type="ECO:0000313" key="3">
    <source>
        <dbReference type="Proteomes" id="UP000276254"/>
    </source>
</evidence>
<dbReference type="EMBL" id="CP032828">
    <property type="protein sequence ID" value="AYJ84921.1"/>
    <property type="molecule type" value="Genomic_DNA"/>
</dbReference>
<reference evidence="2 3" key="1">
    <citation type="submission" date="2018-09" db="EMBL/GenBank/DDBJ databases">
        <title>Sphingomonas peninsula sp. nov., isolated from fildes peninsula, Antarctic soil.</title>
        <authorList>
            <person name="Yingchao G."/>
        </authorList>
    </citation>
    <scope>NUCLEOTIDE SEQUENCE [LARGE SCALE GENOMIC DNA]</scope>
    <source>
        <strain evidence="2 3">YZ-8</strain>
        <plasmid evidence="2 3">unnamed1</plasmid>
    </source>
</reference>
<dbReference type="KEGG" id="spha:D3Y57_02330"/>
<protein>
    <submittedName>
        <fullName evidence="2">Nuclear transport factor 2 family protein</fullName>
    </submittedName>
</protein>
<dbReference type="RefSeq" id="WP_121150986.1">
    <property type="nucleotide sequence ID" value="NZ_CP032828.1"/>
</dbReference>
<organism evidence="2 3">
    <name type="scientific">Sphingomonas paeninsulae</name>
    <dbReference type="NCBI Taxonomy" id="2319844"/>
    <lineage>
        <taxon>Bacteria</taxon>
        <taxon>Pseudomonadati</taxon>
        <taxon>Pseudomonadota</taxon>
        <taxon>Alphaproteobacteria</taxon>
        <taxon>Sphingomonadales</taxon>
        <taxon>Sphingomonadaceae</taxon>
        <taxon>Sphingomonas</taxon>
    </lineage>
</organism>
<name>A0A494TGH4_SPHPE</name>
<proteinExistence type="predicted"/>
<sequence>MSDKSAAASPEETIADLSRRLAVVEDIEAIKQITYKYCTAADKYDGRPGDYGANVADCFTSDGAWDGGVLGRFEDRKGLTGFWDSEFQTRMTQMASHMAMNPIIAVNGDDATGDFHLLAQLTFNGEALWTAGRYHNSYRRTADGWRIKEMKYDPWMWSRHLEGWARERFLEGTSSLKGD</sequence>
<keyword evidence="2" id="KW-0614">Plasmid</keyword>
<dbReference type="InterPro" id="IPR037401">
    <property type="entry name" value="SnoaL-like"/>
</dbReference>
<feature type="domain" description="SnoaL-like" evidence="1">
    <location>
        <begin position="24"/>
        <end position="151"/>
    </location>
</feature>
<dbReference type="InterPro" id="IPR032710">
    <property type="entry name" value="NTF2-like_dom_sf"/>
</dbReference>
<geneLocation type="plasmid" evidence="2">
    <name>unnamed1</name>
</geneLocation>
<accession>A0A494TGH4</accession>
<evidence type="ECO:0000259" key="1">
    <source>
        <dbReference type="Pfam" id="PF13577"/>
    </source>
</evidence>
<dbReference type="AlphaFoldDB" id="A0A494TGH4"/>
<dbReference type="Gene3D" id="3.10.450.50">
    <property type="match status" value="1"/>
</dbReference>
<evidence type="ECO:0000313" key="2">
    <source>
        <dbReference type="EMBL" id="AYJ84921.1"/>
    </source>
</evidence>